<dbReference type="PRINTS" id="PR00038">
    <property type="entry name" value="HTHLUXR"/>
</dbReference>
<dbReference type="InterPro" id="IPR058245">
    <property type="entry name" value="NreC/VraR/RcsB-like_REC"/>
</dbReference>
<dbReference type="GO" id="GO:0000160">
    <property type="term" value="P:phosphorelay signal transduction system"/>
    <property type="evidence" value="ECO:0007669"/>
    <property type="project" value="InterPro"/>
</dbReference>
<dbReference type="PANTHER" id="PTHR43214">
    <property type="entry name" value="TWO-COMPONENT RESPONSE REGULATOR"/>
    <property type="match status" value="1"/>
</dbReference>
<dbReference type="SMART" id="SM00421">
    <property type="entry name" value="HTH_LUXR"/>
    <property type="match status" value="1"/>
</dbReference>
<dbReference type="EMBL" id="CP064760">
    <property type="protein sequence ID" value="QPE03535.1"/>
    <property type="molecule type" value="Genomic_DNA"/>
</dbReference>
<dbReference type="KEGG" id="msf:IT882_09220"/>
<dbReference type="InterPro" id="IPR039420">
    <property type="entry name" value="WalR-like"/>
</dbReference>
<dbReference type="InterPro" id="IPR000792">
    <property type="entry name" value="Tscrpt_reg_LuxR_C"/>
</dbReference>
<keyword evidence="3" id="KW-0238">DNA-binding</keyword>
<evidence type="ECO:0000256" key="5">
    <source>
        <dbReference type="PROSITE-ProRule" id="PRU00169"/>
    </source>
</evidence>
<dbReference type="Pfam" id="PF00196">
    <property type="entry name" value="GerE"/>
    <property type="match status" value="1"/>
</dbReference>
<keyword evidence="2" id="KW-0805">Transcription regulation</keyword>
<dbReference type="GO" id="GO:0003677">
    <property type="term" value="F:DNA binding"/>
    <property type="evidence" value="ECO:0007669"/>
    <property type="project" value="UniProtKB-KW"/>
</dbReference>
<dbReference type="SUPFAM" id="SSF46894">
    <property type="entry name" value="C-terminal effector domain of the bipartite response regulators"/>
    <property type="match status" value="1"/>
</dbReference>
<dbReference type="Proteomes" id="UP000594480">
    <property type="component" value="Chromosome"/>
</dbReference>
<dbReference type="CDD" id="cd17535">
    <property type="entry name" value="REC_NarL-like"/>
    <property type="match status" value="1"/>
</dbReference>
<proteinExistence type="predicted"/>
<evidence type="ECO:0000256" key="2">
    <source>
        <dbReference type="ARBA" id="ARBA00023015"/>
    </source>
</evidence>
<dbReference type="Gene3D" id="3.40.50.2300">
    <property type="match status" value="1"/>
</dbReference>
<dbReference type="InterPro" id="IPR001789">
    <property type="entry name" value="Sig_transdc_resp-reg_receiver"/>
</dbReference>
<evidence type="ECO:0000256" key="3">
    <source>
        <dbReference type="ARBA" id="ARBA00023125"/>
    </source>
</evidence>
<dbReference type="PANTHER" id="PTHR43214:SF24">
    <property type="entry name" value="TRANSCRIPTIONAL REGULATORY PROTEIN NARL-RELATED"/>
    <property type="match status" value="1"/>
</dbReference>
<dbReference type="InterPro" id="IPR011006">
    <property type="entry name" value="CheY-like_superfamily"/>
</dbReference>
<dbReference type="InterPro" id="IPR016032">
    <property type="entry name" value="Sig_transdc_resp-reg_C-effctor"/>
</dbReference>
<keyword evidence="1 5" id="KW-0597">Phosphoprotein</keyword>
<protein>
    <submittedName>
        <fullName evidence="7">Response regulator transcription factor</fullName>
    </submittedName>
</protein>
<organism evidence="7 8">
    <name type="scientific">Microbacterium schleiferi</name>
    <dbReference type="NCBI Taxonomy" id="69362"/>
    <lineage>
        <taxon>Bacteria</taxon>
        <taxon>Bacillati</taxon>
        <taxon>Actinomycetota</taxon>
        <taxon>Actinomycetes</taxon>
        <taxon>Micrococcales</taxon>
        <taxon>Microbacteriaceae</taxon>
        <taxon>Microbacterium</taxon>
    </lineage>
</organism>
<evidence type="ECO:0000313" key="7">
    <source>
        <dbReference type="EMBL" id="QPE03535.1"/>
    </source>
</evidence>
<gene>
    <name evidence="7" type="ORF">IT882_09220</name>
</gene>
<keyword evidence="8" id="KW-1185">Reference proteome</keyword>
<sequence length="215" mass="23571">MRVVIAEDEALLRQGLALVLEQDGFEVVSAVGTAPELETAVETQHPALVITDIRMPPTHTDEGLAAARRIRQSHPEVAIVVLSQHVQRRYALELVGNGQGSVGYLLKQRIADVRTFTQDLRRVVRGGTALDPDVVEILLSRAQVLGGGVERLTPRQREVLGYMAEGRSNSWIASAIGFSEKAVVQHTSRIYDALGLPVDADDHRRVLAVLRYLAD</sequence>
<dbReference type="PROSITE" id="PS50110">
    <property type="entry name" value="RESPONSE_REGULATORY"/>
    <property type="match status" value="1"/>
</dbReference>
<feature type="domain" description="Response regulatory" evidence="6">
    <location>
        <begin position="2"/>
        <end position="122"/>
    </location>
</feature>
<feature type="modified residue" description="4-aspartylphosphate" evidence="5">
    <location>
        <position position="52"/>
    </location>
</feature>
<dbReference type="SUPFAM" id="SSF52172">
    <property type="entry name" value="CheY-like"/>
    <property type="match status" value="1"/>
</dbReference>
<dbReference type="Pfam" id="PF00072">
    <property type="entry name" value="Response_reg"/>
    <property type="match status" value="1"/>
</dbReference>
<evidence type="ECO:0000259" key="6">
    <source>
        <dbReference type="PROSITE" id="PS50110"/>
    </source>
</evidence>
<name>A0A7S8MW14_9MICO</name>
<dbReference type="GO" id="GO:0006355">
    <property type="term" value="P:regulation of DNA-templated transcription"/>
    <property type="evidence" value="ECO:0007669"/>
    <property type="project" value="InterPro"/>
</dbReference>
<dbReference type="SMART" id="SM00448">
    <property type="entry name" value="REC"/>
    <property type="match status" value="1"/>
</dbReference>
<evidence type="ECO:0000256" key="4">
    <source>
        <dbReference type="ARBA" id="ARBA00023163"/>
    </source>
</evidence>
<evidence type="ECO:0000256" key="1">
    <source>
        <dbReference type="ARBA" id="ARBA00022553"/>
    </source>
</evidence>
<dbReference type="AlphaFoldDB" id="A0A7S8MW14"/>
<reference evidence="7 8" key="1">
    <citation type="submission" date="2020-11" db="EMBL/GenBank/DDBJ databases">
        <title>Amino acid is mineralized and recycled by bacteria in oceanic microbiome.</title>
        <authorList>
            <person name="Zheng L.Y."/>
        </authorList>
    </citation>
    <scope>NUCLEOTIDE SEQUENCE [LARGE SCALE GENOMIC DNA]</scope>
    <source>
        <strain evidence="7 8">A32-1</strain>
    </source>
</reference>
<dbReference type="RefSeq" id="WP_195691637.1">
    <property type="nucleotide sequence ID" value="NZ_CP064760.1"/>
</dbReference>
<accession>A0A7S8MW14</accession>
<keyword evidence="4" id="KW-0804">Transcription</keyword>
<evidence type="ECO:0000313" key="8">
    <source>
        <dbReference type="Proteomes" id="UP000594480"/>
    </source>
</evidence>